<dbReference type="Proteomes" id="UP001596150">
    <property type="component" value="Unassembled WGS sequence"/>
</dbReference>
<keyword evidence="7" id="KW-1185">Reference proteome</keyword>
<dbReference type="PANTHER" id="PTHR30576:SF0">
    <property type="entry name" value="UNDECAPRENYL-PHOSPHATE N-ACETYLGALACTOSAMINYL 1-PHOSPHATE TRANSFERASE-RELATED"/>
    <property type="match status" value="1"/>
</dbReference>
<gene>
    <name evidence="6" type="ORF">ACFPP9_00700</name>
</gene>
<evidence type="ECO:0000256" key="3">
    <source>
        <dbReference type="SAM" id="MobiDB-lite"/>
    </source>
</evidence>
<evidence type="ECO:0000256" key="4">
    <source>
        <dbReference type="SAM" id="Phobius"/>
    </source>
</evidence>
<keyword evidence="4" id="KW-1133">Transmembrane helix</keyword>
<keyword evidence="4" id="KW-0472">Membrane</keyword>
<keyword evidence="4" id="KW-0812">Transmembrane</keyword>
<feature type="transmembrane region" description="Helical" evidence="4">
    <location>
        <begin position="43"/>
        <end position="73"/>
    </location>
</feature>
<evidence type="ECO:0000256" key="2">
    <source>
        <dbReference type="ARBA" id="ARBA00023169"/>
    </source>
</evidence>
<organism evidence="6 7">
    <name type="scientific">Kaistia terrae</name>
    <dbReference type="NCBI Taxonomy" id="537017"/>
    <lineage>
        <taxon>Bacteria</taxon>
        <taxon>Pseudomonadati</taxon>
        <taxon>Pseudomonadota</taxon>
        <taxon>Alphaproteobacteria</taxon>
        <taxon>Hyphomicrobiales</taxon>
        <taxon>Kaistiaceae</taxon>
        <taxon>Kaistia</taxon>
    </lineage>
</organism>
<proteinExistence type="inferred from homology"/>
<evidence type="ECO:0000313" key="7">
    <source>
        <dbReference type="Proteomes" id="UP001596150"/>
    </source>
</evidence>
<evidence type="ECO:0000259" key="5">
    <source>
        <dbReference type="Pfam" id="PF02397"/>
    </source>
</evidence>
<sequence length="238" mass="27164">MDRNLNGTARQQSLENGFASPAREGRRARQATRDYRAKRGFDLVAATLFFLLLLPVGIVVAGLIGMSGGPIFFRSPRMGMSRRPFQMYKFCTMVPDADRRLEAHLAADPQARLDYAKRYKLKVDPRVTRLGGLLRKFNLDELPQLINVFRGDMSLIGPRPRLLREIEEAGRYNTRRFEAYYLCRPGMTGLWQVSGRSETDYHARGRLDALYVRQMSPMQDLSILAKTIPVVCLGRGEY</sequence>
<dbReference type="Pfam" id="PF02397">
    <property type="entry name" value="Bac_transf"/>
    <property type="match status" value="1"/>
</dbReference>
<comment type="similarity">
    <text evidence="1">Belongs to the bacterial sugar transferase family.</text>
</comment>
<evidence type="ECO:0000313" key="6">
    <source>
        <dbReference type="EMBL" id="MFC5514272.1"/>
    </source>
</evidence>
<name>A0ABW0PRE7_9HYPH</name>
<comment type="caution">
    <text evidence="6">The sequence shown here is derived from an EMBL/GenBank/DDBJ whole genome shotgun (WGS) entry which is preliminary data.</text>
</comment>
<dbReference type="EMBL" id="JBHSML010000001">
    <property type="protein sequence ID" value="MFC5514272.1"/>
    <property type="molecule type" value="Genomic_DNA"/>
</dbReference>
<keyword evidence="6" id="KW-0808">Transferase</keyword>
<dbReference type="RefSeq" id="WP_266344891.1">
    <property type="nucleotide sequence ID" value="NZ_JAPKNH010000006.1"/>
</dbReference>
<keyword evidence="2" id="KW-0270">Exopolysaccharide synthesis</keyword>
<dbReference type="InterPro" id="IPR003362">
    <property type="entry name" value="Bact_transf"/>
</dbReference>
<protein>
    <submittedName>
        <fullName evidence="6">Sugar transferase</fullName>
    </submittedName>
</protein>
<feature type="domain" description="Bacterial sugar transferase" evidence="5">
    <location>
        <begin position="38"/>
        <end position="231"/>
    </location>
</feature>
<accession>A0ABW0PRE7</accession>
<reference evidence="7" key="1">
    <citation type="journal article" date="2019" name="Int. J. Syst. Evol. Microbiol.">
        <title>The Global Catalogue of Microorganisms (GCM) 10K type strain sequencing project: providing services to taxonomists for standard genome sequencing and annotation.</title>
        <authorList>
            <consortium name="The Broad Institute Genomics Platform"/>
            <consortium name="The Broad Institute Genome Sequencing Center for Infectious Disease"/>
            <person name="Wu L."/>
            <person name="Ma J."/>
        </authorList>
    </citation>
    <scope>NUCLEOTIDE SEQUENCE [LARGE SCALE GENOMIC DNA]</scope>
    <source>
        <strain evidence="7">KACC 12633</strain>
    </source>
</reference>
<evidence type="ECO:0000256" key="1">
    <source>
        <dbReference type="ARBA" id="ARBA00006464"/>
    </source>
</evidence>
<feature type="region of interest" description="Disordered" evidence="3">
    <location>
        <begin position="1"/>
        <end position="31"/>
    </location>
</feature>
<dbReference type="PANTHER" id="PTHR30576">
    <property type="entry name" value="COLANIC BIOSYNTHESIS UDP-GLUCOSE LIPID CARRIER TRANSFERASE"/>
    <property type="match status" value="1"/>
</dbReference>
<feature type="compositionally biased region" description="Polar residues" evidence="3">
    <location>
        <begin position="1"/>
        <end position="15"/>
    </location>
</feature>
<dbReference type="GO" id="GO:0016740">
    <property type="term" value="F:transferase activity"/>
    <property type="evidence" value="ECO:0007669"/>
    <property type="project" value="UniProtKB-KW"/>
</dbReference>